<keyword evidence="8" id="KW-0325">Glycoprotein</keyword>
<sequence>MLALARRSALEPLASYLALRLPRLSGSPALLNAADRLFAALGRDPGRSFLYAARIRRREDAVPSGRRLAILAHLLTRAGAHGDAFAVVRDAVAATGHDRDGTAAALLTSIAQEWIVYADGDAVLDRVRGLAELPGFVGTVPDMLLAVCARRSLIEPDMLARSAAILADPEIEPTTGQAALELHLGRYGVDTVAVEAAIRLAARPDAAAGPPSLRLAAVLEAGGEQDRLVGYYRRLGAPVHKLVPESPALATACLAVPGGSADLRRMAEATLERRTQVRAAQTRLVADLADPAQDWAIVGNAPAGRGSGQGAAIDGHAQVVRFNRFSVEPEFAPDFGRKTTLHVRPLWFGGGETAAPRVVVTGLHGEILCRSWSAIGALQARGHDVAFFPPDVQTRLVAELGRAPSAGLTFAALAASLRGGRGVDHYGFSFTDQTQGGRIAHYFDAKAPSGRHAWQRERRLFEEVTGTRLPAPPVVPVHAERDDRLRIRFVGDHAGYHAGSDAVTAYFRQAFEAVGRVVEAHEDYDVVVVNGEGSMHHGVHSFHQKMLKLAEAVARRRPAFLVNTVWQKNGRLFDHVLRHLDAITVRERASQRDLKARHGIDADLRLDASFWAPVAPVEPRETFAGGMVVTDFYSRQFGNFVRMTGGLLKAKPYIDMGEYGWSELVASLRTASLLVTGRHHAVYAACRARLPFVAMAGNTHKIEGLIEASGLPIPIAREAQELPGLIDWADRHRSTYVELFDWMEAQPRLDLQERLAALPIRRR</sequence>
<evidence type="ECO:0000256" key="3">
    <source>
        <dbReference type="ARBA" id="ARBA00022676"/>
    </source>
</evidence>
<dbReference type="STRING" id="665126.ABB55_00990"/>
<gene>
    <name evidence="10" type="ORF">ABB55_00990</name>
</gene>
<evidence type="ECO:0000256" key="2">
    <source>
        <dbReference type="ARBA" id="ARBA00004308"/>
    </source>
</evidence>
<keyword evidence="7" id="KW-0472">Membrane</keyword>
<dbReference type="AlphaFoldDB" id="A0A0P6VIQ5"/>
<reference evidence="10 11" key="2">
    <citation type="submission" date="2015-10" db="EMBL/GenBank/DDBJ databases">
        <title>Draft Genome Sequence of Prosthecomicrobium hirschii ATCC 27832.</title>
        <authorList>
            <person name="Daniel J."/>
            <person name="Givan S.A."/>
            <person name="Brun Y.V."/>
            <person name="Brown P.J."/>
        </authorList>
    </citation>
    <scope>NUCLEOTIDE SEQUENCE [LARGE SCALE GENOMIC DNA]</scope>
    <source>
        <strain evidence="10 11">16</strain>
    </source>
</reference>
<evidence type="ECO:0000256" key="5">
    <source>
        <dbReference type="ARBA" id="ARBA00022692"/>
    </source>
</evidence>
<accession>A0A0P6VIQ5</accession>
<proteinExistence type="predicted"/>
<evidence type="ECO:0000313" key="11">
    <source>
        <dbReference type="Proteomes" id="UP000048984"/>
    </source>
</evidence>
<reference evidence="10 11" key="1">
    <citation type="submission" date="2015-09" db="EMBL/GenBank/DDBJ databases">
        <authorList>
            <person name="Jackson K.R."/>
            <person name="Lunt B.L."/>
            <person name="Fisher J.N.B."/>
            <person name="Gardner A.V."/>
            <person name="Bailey M.E."/>
            <person name="Deus L.M."/>
            <person name="Earl A.S."/>
            <person name="Gibby P.D."/>
            <person name="Hartmann K.A."/>
            <person name="Liu J.E."/>
            <person name="Manci A.M."/>
            <person name="Nielsen D.A."/>
            <person name="Solomon M.B."/>
            <person name="Breakwell D.P."/>
            <person name="Burnett S.H."/>
            <person name="Grose J.H."/>
        </authorList>
    </citation>
    <scope>NUCLEOTIDE SEQUENCE [LARGE SCALE GENOMIC DNA]</scope>
    <source>
        <strain evidence="10 11">16</strain>
    </source>
</reference>
<comment type="caution">
    <text evidence="10">The sequence shown here is derived from an EMBL/GenBank/DDBJ whole genome shotgun (WGS) entry which is preliminary data.</text>
</comment>
<evidence type="ECO:0000256" key="1">
    <source>
        <dbReference type="ARBA" id="ARBA00004167"/>
    </source>
</evidence>
<dbReference type="Pfam" id="PF00777">
    <property type="entry name" value="Glyco_transf_29"/>
    <property type="match status" value="1"/>
</dbReference>
<dbReference type="EMBL" id="LJYW01000001">
    <property type="protein sequence ID" value="KPL50973.1"/>
    <property type="molecule type" value="Genomic_DNA"/>
</dbReference>
<dbReference type="GO" id="GO:0012505">
    <property type="term" value="C:endomembrane system"/>
    <property type="evidence" value="ECO:0007669"/>
    <property type="project" value="UniProtKB-SubCell"/>
</dbReference>
<dbReference type="InterPro" id="IPR001675">
    <property type="entry name" value="Glyco_trans_29"/>
</dbReference>
<dbReference type="InterPro" id="IPR007345">
    <property type="entry name" value="Polysacch_pyruvyl_Trfase"/>
</dbReference>
<protein>
    <recommendedName>
        <fullName evidence="9">Polysaccharide pyruvyl transferase domain-containing protein</fullName>
    </recommendedName>
</protein>
<name>A0A0P6VIQ5_9HYPH</name>
<keyword evidence="3" id="KW-0328">Glycosyltransferase</keyword>
<keyword evidence="4" id="KW-0808">Transferase</keyword>
<evidence type="ECO:0000259" key="9">
    <source>
        <dbReference type="Pfam" id="PF04230"/>
    </source>
</evidence>
<evidence type="ECO:0000256" key="4">
    <source>
        <dbReference type="ARBA" id="ARBA00022679"/>
    </source>
</evidence>
<comment type="subcellular location">
    <subcellularLocation>
        <location evidence="2">Endomembrane system</location>
    </subcellularLocation>
    <subcellularLocation>
        <location evidence="1">Membrane</location>
        <topology evidence="1">Single-pass membrane protein</topology>
    </subcellularLocation>
</comment>
<evidence type="ECO:0000256" key="8">
    <source>
        <dbReference type="ARBA" id="ARBA00023180"/>
    </source>
</evidence>
<evidence type="ECO:0000256" key="6">
    <source>
        <dbReference type="ARBA" id="ARBA00022989"/>
    </source>
</evidence>
<organism evidence="10 11">
    <name type="scientific">Prosthecodimorpha hirschii</name>
    <dbReference type="NCBI Taxonomy" id="665126"/>
    <lineage>
        <taxon>Bacteria</taxon>
        <taxon>Pseudomonadati</taxon>
        <taxon>Pseudomonadota</taxon>
        <taxon>Alphaproteobacteria</taxon>
        <taxon>Hyphomicrobiales</taxon>
        <taxon>Ancalomicrobiaceae</taxon>
        <taxon>Prosthecodimorpha</taxon>
    </lineage>
</organism>
<dbReference type="Proteomes" id="UP000048984">
    <property type="component" value="Unassembled WGS sequence"/>
</dbReference>
<dbReference type="Gene3D" id="3.90.1480.20">
    <property type="entry name" value="Glycosyl transferase family 29"/>
    <property type="match status" value="1"/>
</dbReference>
<evidence type="ECO:0000256" key="7">
    <source>
        <dbReference type="ARBA" id="ARBA00023136"/>
    </source>
</evidence>
<keyword evidence="5" id="KW-0812">Transmembrane</keyword>
<dbReference type="GO" id="GO:0016020">
    <property type="term" value="C:membrane"/>
    <property type="evidence" value="ECO:0007669"/>
    <property type="project" value="UniProtKB-SubCell"/>
</dbReference>
<dbReference type="RefSeq" id="WP_054357136.1">
    <property type="nucleotide sequence ID" value="NZ_LJYW01000001.1"/>
</dbReference>
<evidence type="ECO:0000313" key="10">
    <source>
        <dbReference type="EMBL" id="KPL50973.1"/>
    </source>
</evidence>
<dbReference type="Pfam" id="PF04230">
    <property type="entry name" value="PS_pyruv_trans"/>
    <property type="match status" value="1"/>
</dbReference>
<keyword evidence="11" id="KW-1185">Reference proteome</keyword>
<feature type="domain" description="Polysaccharide pyruvyl transferase" evidence="9">
    <location>
        <begin position="497"/>
        <end position="696"/>
    </location>
</feature>
<keyword evidence="6" id="KW-1133">Transmembrane helix</keyword>
<dbReference type="GO" id="GO:0008373">
    <property type="term" value="F:sialyltransferase activity"/>
    <property type="evidence" value="ECO:0007669"/>
    <property type="project" value="InterPro"/>
</dbReference>
<dbReference type="InterPro" id="IPR038578">
    <property type="entry name" value="GT29-like_sf"/>
</dbReference>